<dbReference type="Gene3D" id="1.10.10.10">
    <property type="entry name" value="Winged helix-like DNA-binding domain superfamily/Winged helix DNA-binding domain"/>
    <property type="match status" value="1"/>
</dbReference>
<feature type="domain" description="RNA polymerase sigma-70 region 2" evidence="5">
    <location>
        <begin position="23"/>
        <end position="86"/>
    </location>
</feature>
<keyword evidence="2" id="KW-0805">Transcription regulation</keyword>
<dbReference type="Proteomes" id="UP001145087">
    <property type="component" value="Unassembled WGS sequence"/>
</dbReference>
<dbReference type="InterPro" id="IPR013249">
    <property type="entry name" value="RNA_pol_sigma70_r4_t2"/>
</dbReference>
<dbReference type="GO" id="GO:0016987">
    <property type="term" value="F:sigma factor activity"/>
    <property type="evidence" value="ECO:0007669"/>
    <property type="project" value="UniProtKB-KW"/>
</dbReference>
<evidence type="ECO:0000256" key="3">
    <source>
        <dbReference type="ARBA" id="ARBA00023082"/>
    </source>
</evidence>
<dbReference type="RefSeq" id="WP_343334813.1">
    <property type="nucleotide sequence ID" value="NZ_JAPOHD010000058.1"/>
</dbReference>
<accession>A0A9X3J7Y7</accession>
<dbReference type="SUPFAM" id="SSF88659">
    <property type="entry name" value="Sigma3 and sigma4 domains of RNA polymerase sigma factors"/>
    <property type="match status" value="1"/>
</dbReference>
<reference evidence="7" key="1">
    <citation type="submission" date="2022-11" db="EMBL/GenBank/DDBJ databases">
        <title>Marilongibacter aestuarii gen. nov., sp. nov., isolated from tidal flat sediment.</title>
        <authorList>
            <person name="Jiayan W."/>
        </authorList>
    </citation>
    <scope>NUCLEOTIDE SEQUENCE</scope>
    <source>
        <strain evidence="7">Z1-6</strain>
    </source>
</reference>
<sequence length="183" mass="21823">MYNDKLIINEIRNGNSIVFEKVFHEHYNSLIKFANQFLLDNKISEDVVQGVFIYFWENSDSIQIKTSVKAYLYQAVKNSSLNQLRALKIRDKYQLLYLEAMLETSEPDWMNDCEIVESIKQSLQQLPKQMCRIFYKKYFQEQSIKEIAKEMSLSENTIKVQLYKGRHAIRQILELATSYFFIF</sequence>
<dbReference type="GO" id="GO:0003677">
    <property type="term" value="F:DNA binding"/>
    <property type="evidence" value="ECO:0007669"/>
    <property type="project" value="InterPro"/>
</dbReference>
<dbReference type="Gene3D" id="1.10.1740.10">
    <property type="match status" value="1"/>
</dbReference>
<dbReference type="NCBIfam" id="TIGR02937">
    <property type="entry name" value="sigma70-ECF"/>
    <property type="match status" value="1"/>
</dbReference>
<dbReference type="SUPFAM" id="SSF88946">
    <property type="entry name" value="Sigma2 domain of RNA polymerase sigma factors"/>
    <property type="match status" value="1"/>
</dbReference>
<dbReference type="Pfam" id="PF08281">
    <property type="entry name" value="Sigma70_r4_2"/>
    <property type="match status" value="1"/>
</dbReference>
<dbReference type="InterPro" id="IPR013325">
    <property type="entry name" value="RNA_pol_sigma_r2"/>
</dbReference>
<dbReference type="InterPro" id="IPR007627">
    <property type="entry name" value="RNA_pol_sigma70_r2"/>
</dbReference>
<evidence type="ECO:0000313" key="7">
    <source>
        <dbReference type="EMBL" id="MCY1722487.1"/>
    </source>
</evidence>
<evidence type="ECO:0000256" key="2">
    <source>
        <dbReference type="ARBA" id="ARBA00023015"/>
    </source>
</evidence>
<dbReference type="InterPro" id="IPR036388">
    <property type="entry name" value="WH-like_DNA-bd_sf"/>
</dbReference>
<evidence type="ECO:0000256" key="4">
    <source>
        <dbReference type="ARBA" id="ARBA00023163"/>
    </source>
</evidence>
<organism evidence="7 8">
    <name type="scientific">Draconibacterium aestuarii</name>
    <dbReference type="NCBI Taxonomy" id="2998507"/>
    <lineage>
        <taxon>Bacteria</taxon>
        <taxon>Pseudomonadati</taxon>
        <taxon>Bacteroidota</taxon>
        <taxon>Bacteroidia</taxon>
        <taxon>Marinilabiliales</taxon>
        <taxon>Prolixibacteraceae</taxon>
        <taxon>Draconibacterium</taxon>
    </lineage>
</organism>
<comment type="similarity">
    <text evidence="1">Belongs to the sigma-70 factor family. ECF subfamily.</text>
</comment>
<dbReference type="NCBIfam" id="TIGR02985">
    <property type="entry name" value="Sig70_bacteroi1"/>
    <property type="match status" value="1"/>
</dbReference>
<evidence type="ECO:0000313" key="8">
    <source>
        <dbReference type="Proteomes" id="UP001145087"/>
    </source>
</evidence>
<keyword evidence="3" id="KW-0731">Sigma factor</keyword>
<proteinExistence type="inferred from homology"/>
<dbReference type="InterPro" id="IPR014327">
    <property type="entry name" value="RNA_pol_sigma70_bacteroid"/>
</dbReference>
<gene>
    <name evidence="7" type="ORF">OU798_19210</name>
</gene>
<dbReference type="EMBL" id="JAPOHD010000058">
    <property type="protein sequence ID" value="MCY1722487.1"/>
    <property type="molecule type" value="Genomic_DNA"/>
</dbReference>
<comment type="caution">
    <text evidence="7">The sequence shown here is derived from an EMBL/GenBank/DDBJ whole genome shotgun (WGS) entry which is preliminary data.</text>
</comment>
<evidence type="ECO:0000256" key="1">
    <source>
        <dbReference type="ARBA" id="ARBA00010641"/>
    </source>
</evidence>
<name>A0A9X3J7Y7_9BACT</name>
<dbReference type="AlphaFoldDB" id="A0A9X3J7Y7"/>
<dbReference type="PANTHER" id="PTHR43133:SF46">
    <property type="entry name" value="RNA POLYMERASE SIGMA-70 FACTOR ECF SUBFAMILY"/>
    <property type="match status" value="1"/>
</dbReference>
<dbReference type="InterPro" id="IPR039425">
    <property type="entry name" value="RNA_pol_sigma-70-like"/>
</dbReference>
<evidence type="ECO:0000259" key="5">
    <source>
        <dbReference type="Pfam" id="PF04542"/>
    </source>
</evidence>
<dbReference type="InterPro" id="IPR013324">
    <property type="entry name" value="RNA_pol_sigma_r3/r4-like"/>
</dbReference>
<feature type="domain" description="RNA polymerase sigma factor 70 region 4 type 2" evidence="6">
    <location>
        <begin position="118"/>
        <end position="166"/>
    </location>
</feature>
<keyword evidence="8" id="KW-1185">Reference proteome</keyword>
<dbReference type="GO" id="GO:0006352">
    <property type="term" value="P:DNA-templated transcription initiation"/>
    <property type="evidence" value="ECO:0007669"/>
    <property type="project" value="InterPro"/>
</dbReference>
<dbReference type="Pfam" id="PF04542">
    <property type="entry name" value="Sigma70_r2"/>
    <property type="match status" value="1"/>
</dbReference>
<evidence type="ECO:0000259" key="6">
    <source>
        <dbReference type="Pfam" id="PF08281"/>
    </source>
</evidence>
<dbReference type="PANTHER" id="PTHR43133">
    <property type="entry name" value="RNA POLYMERASE ECF-TYPE SIGMA FACTO"/>
    <property type="match status" value="1"/>
</dbReference>
<protein>
    <submittedName>
        <fullName evidence="7">RNA polymerase sigma-70 factor</fullName>
    </submittedName>
</protein>
<keyword evidence="4" id="KW-0804">Transcription</keyword>
<dbReference type="InterPro" id="IPR014284">
    <property type="entry name" value="RNA_pol_sigma-70_dom"/>
</dbReference>